<keyword evidence="3" id="KW-1185">Reference proteome</keyword>
<evidence type="ECO:0000256" key="1">
    <source>
        <dbReference type="SAM" id="MobiDB-lite"/>
    </source>
</evidence>
<dbReference type="PIR" id="T27267">
    <property type="entry name" value="T27267"/>
</dbReference>
<accession>Q9XWS7</accession>
<reference evidence="2 3" key="1">
    <citation type="journal article" date="1998" name="Science">
        <title>Genome sequence of the nematode C. elegans: a platform for investigating biology.</title>
        <authorList>
            <consortium name="The C. elegans sequencing consortium"/>
            <person name="Sulson J.E."/>
            <person name="Waterston R."/>
        </authorList>
    </citation>
    <scope>NUCLEOTIDE SEQUENCE [LARGE SCALE GENOMIC DNA]</scope>
    <source>
        <strain evidence="2 3">Bristol N2</strain>
    </source>
</reference>
<gene>
    <name evidence="2" type="ORF">CELE_Y62H9A.13</name>
    <name evidence="2 4" type="ORF">Y62H9A.13</name>
</gene>
<dbReference type="Bgee" id="WBGene00013401">
    <property type="expression patterns" value="Expressed in embryo and 3 other cell types or tissues"/>
</dbReference>
<evidence type="ECO:0000313" key="4">
    <source>
        <dbReference type="WormBase" id="Y62H9A.13"/>
    </source>
</evidence>
<dbReference type="Proteomes" id="UP000001940">
    <property type="component" value="Chromosome X"/>
</dbReference>
<evidence type="ECO:0000313" key="3">
    <source>
        <dbReference type="Proteomes" id="UP000001940"/>
    </source>
</evidence>
<feature type="compositionally biased region" description="Acidic residues" evidence="1">
    <location>
        <begin position="92"/>
        <end position="102"/>
    </location>
</feature>
<sequence length="120" mass="13585">MNGSCGCVLGGQTTTERRGFLIEDILDLTTGTNRCSHYQKQSKLQKSDHQYPPGDEIDDLTAKFESCARTRIFKKTNFPINASYKHQNNESPSDEDDVDVELSNDVSNENPIVYCKFLIF</sequence>
<organism evidence="2 3">
    <name type="scientific">Caenorhabditis elegans</name>
    <dbReference type="NCBI Taxonomy" id="6239"/>
    <lineage>
        <taxon>Eukaryota</taxon>
        <taxon>Metazoa</taxon>
        <taxon>Ecdysozoa</taxon>
        <taxon>Nematoda</taxon>
        <taxon>Chromadorea</taxon>
        <taxon>Rhabditida</taxon>
        <taxon>Rhabditina</taxon>
        <taxon>Rhabditomorpha</taxon>
        <taxon>Rhabditoidea</taxon>
        <taxon>Rhabditidae</taxon>
        <taxon>Peloderinae</taxon>
        <taxon>Caenorhabditis</taxon>
    </lineage>
</organism>
<dbReference type="EMBL" id="BX284606">
    <property type="protein sequence ID" value="CAA21568.2"/>
    <property type="molecule type" value="Genomic_DNA"/>
</dbReference>
<dbReference type="AlphaFoldDB" id="Q9XWS7"/>
<name>Q9XWS7_CAEEL</name>
<dbReference type="InParanoid" id="Q9XWS7"/>
<evidence type="ECO:0000313" key="2">
    <source>
        <dbReference type="EMBL" id="CAA21568.2"/>
    </source>
</evidence>
<dbReference type="UCSC" id="Y62H9A.13">
    <property type="organism name" value="c. elegans"/>
</dbReference>
<dbReference type="AGR" id="WB:WBGene00013401"/>
<dbReference type="WormBase" id="Y62H9A.13">
    <property type="protein sequence ID" value="CE53266"/>
    <property type="gene ID" value="WBGene00013401"/>
</dbReference>
<proteinExistence type="predicted"/>
<protein>
    <submittedName>
        <fullName evidence="2">Uncharacterized protein</fullName>
    </submittedName>
</protein>
<dbReference type="HOGENOM" id="CLU_797498_0_0_1"/>
<feature type="region of interest" description="Disordered" evidence="1">
    <location>
        <begin position="83"/>
        <end position="103"/>
    </location>
</feature>